<protein>
    <submittedName>
        <fullName evidence="3">Uncharacterized protein</fullName>
    </submittedName>
</protein>
<feature type="chain" id="PRO_5025397583" evidence="2">
    <location>
        <begin position="21"/>
        <end position="334"/>
    </location>
</feature>
<keyword evidence="2" id="KW-0732">Signal</keyword>
<feature type="region of interest" description="Disordered" evidence="1">
    <location>
        <begin position="66"/>
        <end position="118"/>
    </location>
</feature>
<evidence type="ECO:0000313" key="3">
    <source>
        <dbReference type="EMBL" id="KAF1953767.1"/>
    </source>
</evidence>
<dbReference type="AlphaFoldDB" id="A0A6A5TXS8"/>
<dbReference type="OrthoDB" id="5320938at2759"/>
<keyword evidence="4" id="KW-1185">Reference proteome</keyword>
<proteinExistence type="predicted"/>
<organism evidence="3 4">
    <name type="scientific">Byssothecium circinans</name>
    <dbReference type="NCBI Taxonomy" id="147558"/>
    <lineage>
        <taxon>Eukaryota</taxon>
        <taxon>Fungi</taxon>
        <taxon>Dikarya</taxon>
        <taxon>Ascomycota</taxon>
        <taxon>Pezizomycotina</taxon>
        <taxon>Dothideomycetes</taxon>
        <taxon>Pleosporomycetidae</taxon>
        <taxon>Pleosporales</taxon>
        <taxon>Massarineae</taxon>
        <taxon>Massarinaceae</taxon>
        <taxon>Byssothecium</taxon>
    </lineage>
</organism>
<accession>A0A6A5TXS8</accession>
<evidence type="ECO:0000256" key="1">
    <source>
        <dbReference type="SAM" id="MobiDB-lite"/>
    </source>
</evidence>
<gene>
    <name evidence="3" type="ORF">CC80DRAFT_138403</name>
</gene>
<reference evidence="3" key="1">
    <citation type="journal article" date="2020" name="Stud. Mycol.">
        <title>101 Dothideomycetes genomes: a test case for predicting lifestyles and emergence of pathogens.</title>
        <authorList>
            <person name="Haridas S."/>
            <person name="Albert R."/>
            <person name="Binder M."/>
            <person name="Bloem J."/>
            <person name="Labutti K."/>
            <person name="Salamov A."/>
            <person name="Andreopoulos B."/>
            <person name="Baker S."/>
            <person name="Barry K."/>
            <person name="Bills G."/>
            <person name="Bluhm B."/>
            <person name="Cannon C."/>
            <person name="Castanera R."/>
            <person name="Culley D."/>
            <person name="Daum C."/>
            <person name="Ezra D."/>
            <person name="Gonzalez J."/>
            <person name="Henrissat B."/>
            <person name="Kuo A."/>
            <person name="Liang C."/>
            <person name="Lipzen A."/>
            <person name="Lutzoni F."/>
            <person name="Magnuson J."/>
            <person name="Mondo S."/>
            <person name="Nolan M."/>
            <person name="Ohm R."/>
            <person name="Pangilinan J."/>
            <person name="Park H.-J."/>
            <person name="Ramirez L."/>
            <person name="Alfaro M."/>
            <person name="Sun H."/>
            <person name="Tritt A."/>
            <person name="Yoshinaga Y."/>
            <person name="Zwiers L.-H."/>
            <person name="Turgeon B."/>
            <person name="Goodwin S."/>
            <person name="Spatafora J."/>
            <person name="Crous P."/>
            <person name="Grigoriev I."/>
        </authorList>
    </citation>
    <scope>NUCLEOTIDE SEQUENCE</scope>
    <source>
        <strain evidence="3">CBS 675.92</strain>
    </source>
</reference>
<dbReference type="Proteomes" id="UP000800035">
    <property type="component" value="Unassembled WGS sequence"/>
</dbReference>
<evidence type="ECO:0000313" key="4">
    <source>
        <dbReference type="Proteomes" id="UP000800035"/>
    </source>
</evidence>
<evidence type="ECO:0000256" key="2">
    <source>
        <dbReference type="SAM" id="SignalP"/>
    </source>
</evidence>
<dbReference type="EMBL" id="ML977002">
    <property type="protein sequence ID" value="KAF1953767.1"/>
    <property type="molecule type" value="Genomic_DNA"/>
</dbReference>
<sequence>MHFNSAVVLSTLAAAGTVTASNLHHGHSNFHAKRDVEAKRQYENVNWAEALKDVNWATVKFGNGASAPAAAPSAPAPEVNVASAPKTTAAAEKPATSAAAKPSSTPAAATPSKAPSSGGAASDLLDISAFSKLGVKAGLNAKTKGNGLWLGNDSKYKATFTNDGDKNAAVICWTAAGMWINVQQPQIFVNLKAGESTTVSIPEGFSGGCGAALPDSNLFMGLLNESILEFTAFPREKGCFDISREINMKGVVLSSKGSQCTSGVAGGKLSCVFVCNAGNSCEKAGSYAIALGSASKGPCMVGTASDGGASGGCQFGDGEHMQVTIAGHRDWPSS</sequence>
<name>A0A6A5TXS8_9PLEO</name>
<feature type="signal peptide" evidence="2">
    <location>
        <begin position="1"/>
        <end position="20"/>
    </location>
</feature>